<evidence type="ECO:0000256" key="5">
    <source>
        <dbReference type="ARBA" id="ARBA00038092"/>
    </source>
</evidence>
<dbReference type="AlphaFoldDB" id="A0A915ARU8"/>
<dbReference type="Proteomes" id="UP000887569">
    <property type="component" value="Unplaced"/>
</dbReference>
<keyword evidence="2" id="KW-0853">WD repeat</keyword>
<comment type="catalytic activity">
    <reaction evidence="7">
        <text>diphthine methyl ester-[translation elongation factor 2] + H2O = diphthine-[translation elongation factor 2] + methanol + H(+)</text>
        <dbReference type="Rhea" id="RHEA:42656"/>
        <dbReference type="Rhea" id="RHEA-COMP:10172"/>
        <dbReference type="Rhea" id="RHEA-COMP:10173"/>
        <dbReference type="ChEBI" id="CHEBI:15377"/>
        <dbReference type="ChEBI" id="CHEBI:15378"/>
        <dbReference type="ChEBI" id="CHEBI:17790"/>
        <dbReference type="ChEBI" id="CHEBI:79005"/>
        <dbReference type="ChEBI" id="CHEBI:82696"/>
        <dbReference type="EC" id="3.1.1.97"/>
    </reaction>
</comment>
<accession>A0A915ARU8</accession>
<comment type="similarity">
    <text evidence="5">Belongs to the DPH7 family.</text>
</comment>
<dbReference type="GO" id="GO:0061685">
    <property type="term" value="F:diphthine methylesterase activity"/>
    <property type="evidence" value="ECO:0007669"/>
    <property type="project" value="UniProtKB-EC"/>
</dbReference>
<dbReference type="EC" id="3.1.1.97" evidence="6"/>
<protein>
    <recommendedName>
        <fullName evidence="6">methylated diphthine methylhydrolase</fullName>
        <ecNumber evidence="6">3.1.1.97</ecNumber>
    </recommendedName>
</protein>
<keyword evidence="8" id="KW-1185">Reference proteome</keyword>
<dbReference type="InterPro" id="IPR052415">
    <property type="entry name" value="Diphthine_MTase"/>
</dbReference>
<evidence type="ECO:0000256" key="1">
    <source>
        <dbReference type="ARBA" id="ARBA00005156"/>
    </source>
</evidence>
<sequence>MPSKSSGSVVLPQKPAALRFYEDGSRHLVVSTYELESELCRKGSFFFLDGSMVVDSLPMSAGVFRFEVLPDGRIIAALTNGCLSMVDPKISSVQDLMVADNRILLDVSIQDCKAITSDDHGSVHIVDLNNGKVQSFQAHTLPFTGEGCEVWSTAWISEHCFVSGGEDALLKVWDCRSNAKESALSAVHSSGVVCLKCEDDLRFLSGSYDEHIRRFDMRMICDSLIEKNLGGGVWAIGYAGNHHLIVSCMYNGWCIIDDNNFDEVESNHSLGDKLLYGASFCSNCSLVASCTFNNYTVTFDKLF</sequence>
<evidence type="ECO:0000313" key="10">
    <source>
        <dbReference type="WBParaSite" id="PgR015_g009_t02"/>
    </source>
</evidence>
<comment type="pathway">
    <text evidence="1">Protein modification; peptidyl-diphthamide biosynthesis.</text>
</comment>
<dbReference type="Pfam" id="PF00400">
    <property type="entry name" value="WD40"/>
    <property type="match status" value="1"/>
</dbReference>
<evidence type="ECO:0000256" key="3">
    <source>
        <dbReference type="ARBA" id="ARBA00022737"/>
    </source>
</evidence>
<organism evidence="8 10">
    <name type="scientific">Parascaris univalens</name>
    <name type="common">Nematode worm</name>
    <dbReference type="NCBI Taxonomy" id="6257"/>
    <lineage>
        <taxon>Eukaryota</taxon>
        <taxon>Metazoa</taxon>
        <taxon>Ecdysozoa</taxon>
        <taxon>Nematoda</taxon>
        <taxon>Chromadorea</taxon>
        <taxon>Rhabditida</taxon>
        <taxon>Spirurina</taxon>
        <taxon>Ascaridomorpha</taxon>
        <taxon>Ascaridoidea</taxon>
        <taxon>Ascarididae</taxon>
        <taxon>Parascaris</taxon>
    </lineage>
</organism>
<evidence type="ECO:0000313" key="8">
    <source>
        <dbReference type="Proteomes" id="UP000887569"/>
    </source>
</evidence>
<dbReference type="GO" id="GO:0017183">
    <property type="term" value="P:protein histidyl modification to diphthamide"/>
    <property type="evidence" value="ECO:0007669"/>
    <property type="project" value="TreeGrafter"/>
</dbReference>
<dbReference type="PANTHER" id="PTHR46042:SF1">
    <property type="entry name" value="DIPHTHINE METHYLTRANSFERASE"/>
    <property type="match status" value="1"/>
</dbReference>
<keyword evidence="4" id="KW-0378">Hydrolase</keyword>
<dbReference type="SMART" id="SM00320">
    <property type="entry name" value="WD40"/>
    <property type="match status" value="3"/>
</dbReference>
<evidence type="ECO:0000256" key="2">
    <source>
        <dbReference type="ARBA" id="ARBA00022574"/>
    </source>
</evidence>
<reference evidence="9 10" key="1">
    <citation type="submission" date="2022-11" db="UniProtKB">
        <authorList>
            <consortium name="WormBaseParasite"/>
        </authorList>
    </citation>
    <scope>IDENTIFICATION</scope>
</reference>
<dbReference type="WBParaSite" id="PgR015_g009_t02">
    <property type="protein sequence ID" value="PgR015_g009_t02"/>
    <property type="gene ID" value="PgR015_g009"/>
</dbReference>
<dbReference type="InterPro" id="IPR036322">
    <property type="entry name" value="WD40_repeat_dom_sf"/>
</dbReference>
<dbReference type="SUPFAM" id="SSF50978">
    <property type="entry name" value="WD40 repeat-like"/>
    <property type="match status" value="1"/>
</dbReference>
<evidence type="ECO:0000256" key="6">
    <source>
        <dbReference type="ARBA" id="ARBA00039131"/>
    </source>
</evidence>
<evidence type="ECO:0000256" key="7">
    <source>
        <dbReference type="ARBA" id="ARBA00047551"/>
    </source>
</evidence>
<proteinExistence type="inferred from homology"/>
<dbReference type="GO" id="GO:0005737">
    <property type="term" value="C:cytoplasm"/>
    <property type="evidence" value="ECO:0007669"/>
    <property type="project" value="TreeGrafter"/>
</dbReference>
<dbReference type="PANTHER" id="PTHR46042">
    <property type="entry name" value="DIPHTHINE METHYLTRANSFERASE"/>
    <property type="match status" value="1"/>
</dbReference>
<dbReference type="Gene3D" id="2.130.10.10">
    <property type="entry name" value="YVTN repeat-like/Quinoprotein amine dehydrogenase"/>
    <property type="match status" value="1"/>
</dbReference>
<keyword evidence="3" id="KW-0677">Repeat</keyword>
<dbReference type="InterPro" id="IPR001680">
    <property type="entry name" value="WD40_rpt"/>
</dbReference>
<name>A0A915ARU8_PARUN</name>
<evidence type="ECO:0000313" key="9">
    <source>
        <dbReference type="WBParaSite" id="PgR015_g009_t01"/>
    </source>
</evidence>
<dbReference type="InterPro" id="IPR015943">
    <property type="entry name" value="WD40/YVTN_repeat-like_dom_sf"/>
</dbReference>
<dbReference type="WBParaSite" id="PgR015_g009_t01">
    <property type="protein sequence ID" value="PgR015_g009_t01"/>
    <property type="gene ID" value="PgR015_g009"/>
</dbReference>
<evidence type="ECO:0000256" key="4">
    <source>
        <dbReference type="ARBA" id="ARBA00022801"/>
    </source>
</evidence>